<evidence type="ECO:0000313" key="4">
    <source>
        <dbReference type="Proteomes" id="UP000035963"/>
    </source>
</evidence>
<protein>
    <recommendedName>
        <fullName evidence="5">Purine nucleoside phosphorylase</fullName>
    </recommendedName>
</protein>
<evidence type="ECO:0000256" key="1">
    <source>
        <dbReference type="SAM" id="MobiDB-lite"/>
    </source>
</evidence>
<comment type="caution">
    <text evidence="3">The sequence shown here is derived from an EMBL/GenBank/DDBJ whole genome shotgun (WGS) entry which is preliminary data.</text>
</comment>
<keyword evidence="2" id="KW-0732">Signal</keyword>
<proteinExistence type="predicted"/>
<feature type="region of interest" description="Disordered" evidence="1">
    <location>
        <begin position="72"/>
        <end position="95"/>
    </location>
</feature>
<keyword evidence="4" id="KW-1185">Reference proteome</keyword>
<dbReference type="InterPro" id="IPR025421">
    <property type="entry name" value="DUF4148"/>
</dbReference>
<feature type="compositionally biased region" description="Low complexity" evidence="1">
    <location>
        <begin position="73"/>
        <end position="95"/>
    </location>
</feature>
<reference evidence="3 4" key="1">
    <citation type="journal article" date="2015" name="Genome Announc.">
        <title>Draft Genome Sequence of Burkholderia sp. Strain PML1(12), an Ectomycorrhizosphere-Inhabiting Bacterium with Effective Mineral-Weathering Ability.</title>
        <authorList>
            <person name="Uroz S."/>
            <person name="Oger P."/>
        </authorList>
    </citation>
    <scope>NUCLEOTIDE SEQUENCE [LARGE SCALE GENOMIC DNA]</scope>
    <source>
        <strain evidence="4">PML1(12)</strain>
    </source>
</reference>
<dbReference type="AlphaFoldDB" id="A0A0J1CSC4"/>
<sequence>MESLIKAAAVVLVLAAPLASFAQPAQQSVTLTRAQVRADLIQAERAGYSPLDWADYPYGEIQAAEFRAAQKLSTTDTSGYGSSRSGTSQSGDIAR</sequence>
<dbReference type="Proteomes" id="UP000035963">
    <property type="component" value="Unassembled WGS sequence"/>
</dbReference>
<evidence type="ECO:0000313" key="3">
    <source>
        <dbReference type="EMBL" id="KLU23512.1"/>
    </source>
</evidence>
<evidence type="ECO:0000256" key="2">
    <source>
        <dbReference type="SAM" id="SignalP"/>
    </source>
</evidence>
<name>A0A0J1CSC4_9BURK</name>
<dbReference type="EMBL" id="AEJF01000145">
    <property type="protein sequence ID" value="KLU23512.1"/>
    <property type="molecule type" value="Genomic_DNA"/>
</dbReference>
<dbReference type="Pfam" id="PF13663">
    <property type="entry name" value="DUF4148"/>
    <property type="match status" value="1"/>
</dbReference>
<accession>A0A0J1CSC4</accession>
<organism evidence="3 4">
    <name type="scientific">Caballeronia mineralivorans PML1(12)</name>
    <dbReference type="NCBI Taxonomy" id="908627"/>
    <lineage>
        <taxon>Bacteria</taxon>
        <taxon>Pseudomonadati</taxon>
        <taxon>Pseudomonadota</taxon>
        <taxon>Betaproteobacteria</taxon>
        <taxon>Burkholderiales</taxon>
        <taxon>Burkholderiaceae</taxon>
        <taxon>Caballeronia</taxon>
    </lineage>
</organism>
<feature type="signal peptide" evidence="2">
    <location>
        <begin position="1"/>
        <end position="22"/>
    </location>
</feature>
<gene>
    <name evidence="3" type="ORF">EOS_24955</name>
</gene>
<dbReference type="PATRIC" id="fig|908627.4.peg.5567"/>
<evidence type="ECO:0008006" key="5">
    <source>
        <dbReference type="Google" id="ProtNLM"/>
    </source>
</evidence>
<dbReference type="OrthoDB" id="9132791at2"/>
<feature type="chain" id="PRO_5005249086" description="Purine nucleoside phosphorylase" evidence="2">
    <location>
        <begin position="23"/>
        <end position="95"/>
    </location>
</feature>
<dbReference type="RefSeq" id="WP_047849406.1">
    <property type="nucleotide sequence ID" value="NZ_AEJF01000145.1"/>
</dbReference>